<dbReference type="GO" id="GO:0005525">
    <property type="term" value="F:GTP binding"/>
    <property type="evidence" value="ECO:0007669"/>
    <property type="project" value="UniProtKB-UniRule"/>
</dbReference>
<name>A0A7S7NJS2_PALFE</name>
<keyword evidence="7 10" id="KW-0342">GTP-binding</keyword>
<dbReference type="InterPro" id="IPR006073">
    <property type="entry name" value="GTP-bd"/>
</dbReference>
<keyword evidence="4" id="KW-0479">Metal-binding</keyword>
<dbReference type="GO" id="GO:0005829">
    <property type="term" value="C:cytosol"/>
    <property type="evidence" value="ECO:0007669"/>
    <property type="project" value="TreeGrafter"/>
</dbReference>
<evidence type="ECO:0000313" key="12">
    <source>
        <dbReference type="EMBL" id="QOY84931.1"/>
    </source>
</evidence>
<comment type="cofactor">
    <cofactor evidence="1">
        <name>Mg(2+)</name>
        <dbReference type="ChEBI" id="CHEBI:18420"/>
    </cofactor>
</comment>
<dbReference type="SUPFAM" id="SSF52540">
    <property type="entry name" value="P-loop containing nucleoside triphosphate hydrolases"/>
    <property type="match status" value="1"/>
</dbReference>
<dbReference type="InterPro" id="IPR019987">
    <property type="entry name" value="GTP-bd_ribosome_bio_YsxC"/>
</dbReference>
<dbReference type="PROSITE" id="PS51706">
    <property type="entry name" value="G_ENGB"/>
    <property type="match status" value="1"/>
</dbReference>
<dbReference type="Proteomes" id="UP000593892">
    <property type="component" value="Chromosome"/>
</dbReference>
<sequence>MVTSAEFLLSASNAGHFPPEGMPEVAFLGRSNVGKSTLLNRLLGQKLAFTSSTPGRTQSVNFFRVEDRMIFVDLPGYGYAKAPKSVSRAWQEVVDAYLLQREKLALCCVLLDSRRGWMETDLQLKEWLEFHQRPYVVVATKVDKLNQKEKNASQKAIREHYPSGEIIWFSGLSGQGVKEIWQTIWKRTVR</sequence>
<dbReference type="HAMAP" id="MF_00321">
    <property type="entry name" value="GTPase_EngB"/>
    <property type="match status" value="1"/>
</dbReference>
<dbReference type="PANTHER" id="PTHR11649">
    <property type="entry name" value="MSS1/TRME-RELATED GTP-BINDING PROTEIN"/>
    <property type="match status" value="1"/>
</dbReference>
<organism evidence="12 13">
    <name type="scientific">Paludibaculum fermentans</name>
    <dbReference type="NCBI Taxonomy" id="1473598"/>
    <lineage>
        <taxon>Bacteria</taxon>
        <taxon>Pseudomonadati</taxon>
        <taxon>Acidobacteriota</taxon>
        <taxon>Terriglobia</taxon>
        <taxon>Bryobacterales</taxon>
        <taxon>Bryobacteraceae</taxon>
        <taxon>Paludibaculum</taxon>
    </lineage>
</organism>
<dbReference type="GO" id="GO:0000917">
    <property type="term" value="P:division septum assembly"/>
    <property type="evidence" value="ECO:0007669"/>
    <property type="project" value="UniProtKB-KW"/>
</dbReference>
<dbReference type="InterPro" id="IPR005225">
    <property type="entry name" value="Small_GTP-bd"/>
</dbReference>
<dbReference type="EMBL" id="CP063849">
    <property type="protein sequence ID" value="QOY84931.1"/>
    <property type="molecule type" value="Genomic_DNA"/>
</dbReference>
<dbReference type="CDD" id="cd01876">
    <property type="entry name" value="YihA_EngB"/>
    <property type="match status" value="1"/>
</dbReference>
<evidence type="ECO:0000256" key="9">
    <source>
        <dbReference type="ARBA" id="ARBA00023306"/>
    </source>
</evidence>
<dbReference type="Gene3D" id="3.40.50.300">
    <property type="entry name" value="P-loop containing nucleotide triphosphate hydrolases"/>
    <property type="match status" value="1"/>
</dbReference>
<evidence type="ECO:0000256" key="2">
    <source>
        <dbReference type="ARBA" id="ARBA00009638"/>
    </source>
</evidence>
<keyword evidence="13" id="KW-1185">Reference proteome</keyword>
<dbReference type="RefSeq" id="WP_194446601.1">
    <property type="nucleotide sequence ID" value="NZ_CP063849.1"/>
</dbReference>
<dbReference type="NCBIfam" id="TIGR03598">
    <property type="entry name" value="GTPase_YsxC"/>
    <property type="match status" value="1"/>
</dbReference>
<accession>A0A7S7NJS2</accession>
<keyword evidence="9 10" id="KW-0131">Cell cycle</keyword>
<evidence type="ECO:0000256" key="5">
    <source>
        <dbReference type="ARBA" id="ARBA00022741"/>
    </source>
</evidence>
<evidence type="ECO:0000256" key="7">
    <source>
        <dbReference type="ARBA" id="ARBA00023134"/>
    </source>
</evidence>
<evidence type="ECO:0000256" key="8">
    <source>
        <dbReference type="ARBA" id="ARBA00023210"/>
    </source>
</evidence>
<evidence type="ECO:0000256" key="4">
    <source>
        <dbReference type="ARBA" id="ARBA00022723"/>
    </source>
</evidence>
<evidence type="ECO:0000256" key="6">
    <source>
        <dbReference type="ARBA" id="ARBA00022842"/>
    </source>
</evidence>
<dbReference type="GO" id="GO:0046872">
    <property type="term" value="F:metal ion binding"/>
    <property type="evidence" value="ECO:0007669"/>
    <property type="project" value="UniProtKB-KW"/>
</dbReference>
<gene>
    <name evidence="10" type="primary">engB</name>
    <name evidence="12" type="ORF">IRI77_18920</name>
</gene>
<dbReference type="AlphaFoldDB" id="A0A7S7NJS2"/>
<evidence type="ECO:0000256" key="3">
    <source>
        <dbReference type="ARBA" id="ARBA00022618"/>
    </source>
</evidence>
<evidence type="ECO:0000313" key="13">
    <source>
        <dbReference type="Proteomes" id="UP000593892"/>
    </source>
</evidence>
<comment type="similarity">
    <text evidence="2 10">Belongs to the TRAFAC class TrmE-Era-EngA-EngB-Septin-like GTPase superfamily. EngB GTPase family.</text>
</comment>
<evidence type="ECO:0000256" key="10">
    <source>
        <dbReference type="HAMAP-Rule" id="MF_00321"/>
    </source>
</evidence>
<keyword evidence="6" id="KW-0460">Magnesium</keyword>
<keyword evidence="8 10" id="KW-0717">Septation</keyword>
<dbReference type="PANTHER" id="PTHR11649:SF13">
    <property type="entry name" value="ENGB-TYPE G DOMAIN-CONTAINING PROTEIN"/>
    <property type="match status" value="1"/>
</dbReference>
<dbReference type="InterPro" id="IPR027417">
    <property type="entry name" value="P-loop_NTPase"/>
</dbReference>
<dbReference type="Pfam" id="PF01926">
    <property type="entry name" value="MMR_HSR1"/>
    <property type="match status" value="1"/>
</dbReference>
<comment type="function">
    <text evidence="10">Necessary for normal cell division and for the maintenance of normal septation.</text>
</comment>
<dbReference type="NCBIfam" id="TIGR00231">
    <property type="entry name" value="small_GTP"/>
    <property type="match status" value="1"/>
</dbReference>
<dbReference type="InterPro" id="IPR030393">
    <property type="entry name" value="G_ENGB_dom"/>
</dbReference>
<proteinExistence type="inferred from homology"/>
<evidence type="ECO:0000259" key="11">
    <source>
        <dbReference type="PROSITE" id="PS51706"/>
    </source>
</evidence>
<protein>
    <recommendedName>
        <fullName evidence="10">Probable GTP-binding protein EngB</fullName>
    </recommendedName>
</protein>
<keyword evidence="5 10" id="KW-0547">Nucleotide-binding</keyword>
<keyword evidence="3 10" id="KW-0132">Cell division</keyword>
<dbReference type="KEGG" id="pfer:IRI77_18920"/>
<evidence type="ECO:0000256" key="1">
    <source>
        <dbReference type="ARBA" id="ARBA00001946"/>
    </source>
</evidence>
<reference evidence="12 13" key="1">
    <citation type="submission" date="2020-10" db="EMBL/GenBank/DDBJ databases">
        <title>Complete genome sequence of Paludibaculum fermentans P105T, a facultatively anaerobic acidobacterium capable of dissimilatory Fe(III) reduction.</title>
        <authorList>
            <person name="Dedysh S.N."/>
            <person name="Beletsky A.V."/>
            <person name="Kulichevskaya I.S."/>
            <person name="Mardanov A.V."/>
            <person name="Ravin N.V."/>
        </authorList>
    </citation>
    <scope>NUCLEOTIDE SEQUENCE [LARGE SCALE GENOMIC DNA]</scope>
    <source>
        <strain evidence="12 13">P105</strain>
    </source>
</reference>
<feature type="domain" description="EngB-type G" evidence="11">
    <location>
        <begin position="21"/>
        <end position="190"/>
    </location>
</feature>